<dbReference type="PROSITE" id="PS50975">
    <property type="entry name" value="ATP_GRASP"/>
    <property type="match status" value="1"/>
</dbReference>
<evidence type="ECO:0000259" key="3">
    <source>
        <dbReference type="PROSITE" id="PS50975"/>
    </source>
</evidence>
<feature type="region of interest" description="Disordered" evidence="2">
    <location>
        <begin position="1"/>
        <end position="22"/>
    </location>
</feature>
<evidence type="ECO:0000313" key="4">
    <source>
        <dbReference type="EMBL" id="KAK6518042.1"/>
    </source>
</evidence>
<dbReference type="GO" id="GO:0005524">
    <property type="term" value="F:ATP binding"/>
    <property type="evidence" value="ECO:0007669"/>
    <property type="project" value="UniProtKB-UniRule"/>
</dbReference>
<organism evidence="4 5">
    <name type="scientific">Arthrobotrys conoides</name>
    <dbReference type="NCBI Taxonomy" id="74498"/>
    <lineage>
        <taxon>Eukaryota</taxon>
        <taxon>Fungi</taxon>
        <taxon>Dikarya</taxon>
        <taxon>Ascomycota</taxon>
        <taxon>Pezizomycotina</taxon>
        <taxon>Orbiliomycetes</taxon>
        <taxon>Orbiliales</taxon>
        <taxon>Orbiliaceae</taxon>
        <taxon>Arthrobotrys</taxon>
    </lineage>
</organism>
<feature type="domain" description="ATP-grasp" evidence="3">
    <location>
        <begin position="138"/>
        <end position="337"/>
    </location>
</feature>
<keyword evidence="1" id="KW-0547">Nucleotide-binding</keyword>
<evidence type="ECO:0000256" key="2">
    <source>
        <dbReference type="SAM" id="MobiDB-lite"/>
    </source>
</evidence>
<name>A0AAN8P666_9PEZI</name>
<dbReference type="SUPFAM" id="SSF56059">
    <property type="entry name" value="Glutathione synthetase ATP-binding domain-like"/>
    <property type="match status" value="1"/>
</dbReference>
<keyword evidence="1" id="KW-0067">ATP-binding</keyword>
<dbReference type="EMBL" id="JAVHJM010000002">
    <property type="protein sequence ID" value="KAK6518042.1"/>
    <property type="molecule type" value="Genomic_DNA"/>
</dbReference>
<dbReference type="Proteomes" id="UP001307849">
    <property type="component" value="Unassembled WGS sequence"/>
</dbReference>
<reference evidence="4 5" key="1">
    <citation type="submission" date="2019-10" db="EMBL/GenBank/DDBJ databases">
        <authorList>
            <person name="Palmer J.M."/>
        </authorList>
    </citation>
    <scope>NUCLEOTIDE SEQUENCE [LARGE SCALE GENOMIC DNA]</scope>
    <source>
        <strain evidence="4 5">TWF506</strain>
    </source>
</reference>
<dbReference type="AlphaFoldDB" id="A0AAN8P666"/>
<gene>
    <name evidence="4" type="ORF">TWF506_005207</name>
</gene>
<proteinExistence type="predicted"/>
<dbReference type="GO" id="GO:0046872">
    <property type="term" value="F:metal ion binding"/>
    <property type="evidence" value="ECO:0007669"/>
    <property type="project" value="InterPro"/>
</dbReference>
<keyword evidence="5" id="KW-1185">Reference proteome</keyword>
<accession>A0AAN8P666</accession>
<dbReference type="InterPro" id="IPR011761">
    <property type="entry name" value="ATP-grasp"/>
</dbReference>
<sequence length="442" mass="50892">MNSTCTPVAKLKKKRNTPTKRPQNILLTNGRFPVTLDLARQLKKCGHTVYVVDCMHYHVAKFSNAVRQSFRAPAPRDDEAGYREAVGEIIRKYNIHLIIPMHEEIIHLAGSNDADIIKRLLSPPKQIILRLHNKWEFSQWMEKIGLGVPKHYLCESLEDVKNLPNLDKIEYALKPVFGRASQSVYHLKPDKDLPLDKLDMKKKWIAQEWLYGERYCSYSVIRDGNVAAFSLYKVLETIDGSSCVYFKSVEHKGIYDYVTNVATELKLEGIKGVFQLAFDFIEEAGPKTKNTTEKPKPGDTRLVSIECNPRSTSGIHLFAGKTDLALCLTDDASRMVLAHPKAKRQVFPGMMMWEHSDASVKQWLRHMGRLMGSKDVVFSAKDLLPTLMQPFLLTSYYEICREKKLKLPDMFQLDVTWEPGSEELEEVYQLAREDRKSWEQRR</sequence>
<evidence type="ECO:0000313" key="5">
    <source>
        <dbReference type="Proteomes" id="UP001307849"/>
    </source>
</evidence>
<dbReference type="Gene3D" id="3.40.50.20">
    <property type="match status" value="1"/>
</dbReference>
<dbReference type="Pfam" id="PF02655">
    <property type="entry name" value="ATP-grasp_3"/>
    <property type="match status" value="1"/>
</dbReference>
<dbReference type="InterPro" id="IPR003806">
    <property type="entry name" value="ATP-grasp_PylC-type"/>
</dbReference>
<protein>
    <recommendedName>
        <fullName evidence="3">ATP-grasp domain-containing protein</fullName>
    </recommendedName>
</protein>
<evidence type="ECO:0000256" key="1">
    <source>
        <dbReference type="PROSITE-ProRule" id="PRU00409"/>
    </source>
</evidence>
<comment type="caution">
    <text evidence="4">The sequence shown here is derived from an EMBL/GenBank/DDBJ whole genome shotgun (WGS) entry which is preliminary data.</text>
</comment>